<reference evidence="1" key="1">
    <citation type="submission" date="2020-11" db="EMBL/GenBank/DDBJ databases">
        <authorList>
            <person name="Tran Van P."/>
        </authorList>
    </citation>
    <scope>NUCLEOTIDE SEQUENCE</scope>
</reference>
<protein>
    <submittedName>
        <fullName evidence="1">Uncharacterized protein</fullName>
    </submittedName>
</protein>
<dbReference type="Proteomes" id="UP000728032">
    <property type="component" value="Unassembled WGS sequence"/>
</dbReference>
<proteinExistence type="predicted"/>
<keyword evidence="2" id="KW-1185">Reference proteome</keyword>
<evidence type="ECO:0000313" key="1">
    <source>
        <dbReference type="EMBL" id="CAD7668478.1"/>
    </source>
</evidence>
<dbReference type="EMBL" id="CAJPVJ010058561">
    <property type="protein sequence ID" value="CAG2183927.1"/>
    <property type="molecule type" value="Genomic_DNA"/>
</dbReference>
<sequence length="80" mass="9060">MSQKAETSYGPKPEVLSTTHTITTFKTMIGSSKQMTTHILWSRICGTFYRHKTHPNPFTSDVNSNHTSNRGICPVERDMC</sequence>
<name>A0A7R9MUN7_9ACAR</name>
<dbReference type="EMBL" id="OC973386">
    <property type="protein sequence ID" value="CAD7668478.1"/>
    <property type="molecule type" value="Genomic_DNA"/>
</dbReference>
<accession>A0A7R9MUN7</accession>
<evidence type="ECO:0000313" key="2">
    <source>
        <dbReference type="Proteomes" id="UP000728032"/>
    </source>
</evidence>
<organism evidence="1">
    <name type="scientific">Oppiella nova</name>
    <dbReference type="NCBI Taxonomy" id="334625"/>
    <lineage>
        <taxon>Eukaryota</taxon>
        <taxon>Metazoa</taxon>
        <taxon>Ecdysozoa</taxon>
        <taxon>Arthropoda</taxon>
        <taxon>Chelicerata</taxon>
        <taxon>Arachnida</taxon>
        <taxon>Acari</taxon>
        <taxon>Acariformes</taxon>
        <taxon>Sarcoptiformes</taxon>
        <taxon>Oribatida</taxon>
        <taxon>Brachypylina</taxon>
        <taxon>Oppioidea</taxon>
        <taxon>Oppiidae</taxon>
        <taxon>Oppiella</taxon>
    </lineage>
</organism>
<dbReference type="AlphaFoldDB" id="A0A7R9MUN7"/>
<gene>
    <name evidence="1" type="ORF">ONB1V03_LOCUS23347</name>
</gene>